<sequence>MTLYADQSTSVRTSYGTVTPFFGCPEVSVTEEAAYHRAQPTFQAEEAAIGLVMGKIENQAELVPKGSNKNWNQFRKVGAIEPSGTVRNRPEPSEPSEPSGTVRNRLEPWEPSES</sequence>
<proteinExistence type="predicted"/>
<accession>A0A182MRI6</accession>
<name>A0A182MRI6_9DIPT</name>
<dbReference type="VEuPathDB" id="VectorBase:ACUA024542"/>
<dbReference type="Proteomes" id="UP000075883">
    <property type="component" value="Unassembled WGS sequence"/>
</dbReference>
<evidence type="ECO:0000313" key="2">
    <source>
        <dbReference type="EnsemblMetazoa" id="ACUA024542-PA"/>
    </source>
</evidence>
<organism evidence="2 3">
    <name type="scientific">Anopheles culicifacies</name>
    <dbReference type="NCBI Taxonomy" id="139723"/>
    <lineage>
        <taxon>Eukaryota</taxon>
        <taxon>Metazoa</taxon>
        <taxon>Ecdysozoa</taxon>
        <taxon>Arthropoda</taxon>
        <taxon>Hexapoda</taxon>
        <taxon>Insecta</taxon>
        <taxon>Pterygota</taxon>
        <taxon>Neoptera</taxon>
        <taxon>Endopterygota</taxon>
        <taxon>Diptera</taxon>
        <taxon>Nematocera</taxon>
        <taxon>Culicoidea</taxon>
        <taxon>Culicidae</taxon>
        <taxon>Anophelinae</taxon>
        <taxon>Anopheles</taxon>
        <taxon>culicifacies species complex</taxon>
    </lineage>
</organism>
<dbReference type="AlphaFoldDB" id="A0A182MRI6"/>
<evidence type="ECO:0000256" key="1">
    <source>
        <dbReference type="SAM" id="MobiDB-lite"/>
    </source>
</evidence>
<protein>
    <submittedName>
        <fullName evidence="2">Uncharacterized protein</fullName>
    </submittedName>
</protein>
<keyword evidence="3" id="KW-1185">Reference proteome</keyword>
<dbReference type="EnsemblMetazoa" id="ACUA024542-RA">
    <property type="protein sequence ID" value="ACUA024542-PA"/>
    <property type="gene ID" value="ACUA024542"/>
</dbReference>
<dbReference type="EMBL" id="AXCM01000241">
    <property type="status" value="NOT_ANNOTATED_CDS"/>
    <property type="molecule type" value="Genomic_DNA"/>
</dbReference>
<reference evidence="3" key="1">
    <citation type="submission" date="2013-09" db="EMBL/GenBank/DDBJ databases">
        <title>The Genome Sequence of Anopheles culicifacies species A.</title>
        <authorList>
            <consortium name="The Broad Institute Genomics Platform"/>
            <person name="Neafsey D.E."/>
            <person name="Besansky N."/>
            <person name="Howell P."/>
            <person name="Walton C."/>
            <person name="Young S.K."/>
            <person name="Zeng Q."/>
            <person name="Gargeya S."/>
            <person name="Fitzgerald M."/>
            <person name="Haas B."/>
            <person name="Abouelleil A."/>
            <person name="Allen A.W."/>
            <person name="Alvarado L."/>
            <person name="Arachchi H.M."/>
            <person name="Berlin A.M."/>
            <person name="Chapman S.B."/>
            <person name="Gainer-Dewar J."/>
            <person name="Goldberg J."/>
            <person name="Griggs A."/>
            <person name="Gujja S."/>
            <person name="Hansen M."/>
            <person name="Howarth C."/>
            <person name="Imamovic A."/>
            <person name="Ireland A."/>
            <person name="Larimer J."/>
            <person name="McCowan C."/>
            <person name="Murphy C."/>
            <person name="Pearson M."/>
            <person name="Poon T.W."/>
            <person name="Priest M."/>
            <person name="Roberts A."/>
            <person name="Saif S."/>
            <person name="Shea T."/>
            <person name="Sisk P."/>
            <person name="Sykes S."/>
            <person name="Wortman J."/>
            <person name="Nusbaum C."/>
            <person name="Birren B."/>
        </authorList>
    </citation>
    <scope>NUCLEOTIDE SEQUENCE [LARGE SCALE GENOMIC DNA]</scope>
    <source>
        <strain evidence="3">A-37</strain>
    </source>
</reference>
<reference evidence="2" key="2">
    <citation type="submission" date="2020-05" db="UniProtKB">
        <authorList>
            <consortium name="EnsemblMetazoa"/>
        </authorList>
    </citation>
    <scope>IDENTIFICATION</scope>
    <source>
        <strain evidence="2">A-37</strain>
    </source>
</reference>
<feature type="region of interest" description="Disordered" evidence="1">
    <location>
        <begin position="79"/>
        <end position="114"/>
    </location>
</feature>
<evidence type="ECO:0000313" key="3">
    <source>
        <dbReference type="Proteomes" id="UP000075883"/>
    </source>
</evidence>